<reference evidence="1 2" key="1">
    <citation type="submission" date="2020-08" db="EMBL/GenBank/DDBJ databases">
        <title>Genome sequence of Diaphorobacter aerolatus KACC 16536T.</title>
        <authorList>
            <person name="Hyun D.-W."/>
            <person name="Bae J.-W."/>
        </authorList>
    </citation>
    <scope>NUCLEOTIDE SEQUENCE [LARGE SCALE GENOMIC DNA]</scope>
    <source>
        <strain evidence="1 2">KACC 16536</strain>
    </source>
</reference>
<organism evidence="1 2">
    <name type="scientific">Diaphorobacter aerolatus</name>
    <dbReference type="NCBI Taxonomy" id="1288495"/>
    <lineage>
        <taxon>Bacteria</taxon>
        <taxon>Pseudomonadati</taxon>
        <taxon>Pseudomonadota</taxon>
        <taxon>Betaproteobacteria</taxon>
        <taxon>Burkholderiales</taxon>
        <taxon>Comamonadaceae</taxon>
        <taxon>Diaphorobacter</taxon>
    </lineage>
</organism>
<dbReference type="EMBL" id="CP060783">
    <property type="protein sequence ID" value="QNP49015.1"/>
    <property type="molecule type" value="Genomic_DNA"/>
</dbReference>
<dbReference type="KEGG" id="daer:H9K75_02265"/>
<accession>A0A7H0GL49</accession>
<gene>
    <name evidence="1" type="ORF">H9K75_02265</name>
</gene>
<dbReference type="AlphaFoldDB" id="A0A7H0GL49"/>
<dbReference type="SUPFAM" id="SSF55144">
    <property type="entry name" value="LigT-like"/>
    <property type="match status" value="1"/>
</dbReference>
<evidence type="ECO:0000313" key="1">
    <source>
        <dbReference type="EMBL" id="QNP49015.1"/>
    </source>
</evidence>
<dbReference type="Proteomes" id="UP000516028">
    <property type="component" value="Chromosome"/>
</dbReference>
<proteinExistence type="predicted"/>
<protein>
    <submittedName>
        <fullName evidence="1">2'-5' RNA ligase family protein</fullName>
    </submittedName>
</protein>
<evidence type="ECO:0000313" key="2">
    <source>
        <dbReference type="Proteomes" id="UP000516028"/>
    </source>
</evidence>
<keyword evidence="1" id="KW-0436">Ligase</keyword>
<dbReference type="GO" id="GO:0016874">
    <property type="term" value="F:ligase activity"/>
    <property type="evidence" value="ECO:0007669"/>
    <property type="project" value="UniProtKB-KW"/>
</dbReference>
<dbReference type="RefSeq" id="WP_187724607.1">
    <property type="nucleotide sequence ID" value="NZ_CP060783.1"/>
</dbReference>
<dbReference type="Gene3D" id="3.90.1140.10">
    <property type="entry name" value="Cyclic phosphodiesterase"/>
    <property type="match status" value="1"/>
</dbReference>
<sequence>MPLNNELPNKRPRHHETIAHVDSCPAFHQGAQPHGGAVQQLKLDKRLQDLMFPARNWHQTFCGPYDGSDAVKQALMHAGDALAATKMPAFVLSLNRIRGEGGRQGIHWSFFARGRPRPFDEVLAVLKDEVVRQGLEADGGHRPHVTICYRASETLETQAITPIDWVIDELLLAERTGTGNGWTYQILHRWKLPNTAI</sequence>
<dbReference type="InterPro" id="IPR009097">
    <property type="entry name" value="Cyclic_Pdiesterase"/>
</dbReference>
<keyword evidence="2" id="KW-1185">Reference proteome</keyword>
<name>A0A7H0GL49_9BURK</name>